<feature type="binding site" evidence="19">
    <location>
        <position position="104"/>
    </location>
    <ligand>
        <name>GTP</name>
        <dbReference type="ChEBI" id="CHEBI:37565"/>
    </ligand>
</feature>
<evidence type="ECO:0000256" key="6">
    <source>
        <dbReference type="ARBA" id="ARBA00005159"/>
    </source>
</evidence>
<protein>
    <recommendedName>
        <fullName evidence="16">Adenosylcobinamide kinase</fullName>
        <ecNumber evidence="8">2.7.1.156</ecNumber>
        <ecNumber evidence="9">2.7.7.62</ecNumber>
    </recommendedName>
    <alternativeName>
        <fullName evidence="17">Adenosylcobinamide-phosphate guanylyltransferase</fullName>
    </alternativeName>
</protein>
<evidence type="ECO:0000256" key="20">
    <source>
        <dbReference type="SAM" id="SignalP"/>
    </source>
</evidence>
<comment type="pathway">
    <text evidence="5">Cofactor biosynthesis; adenosylcobalamin biosynthesis; adenosylcobalamin from cob(II)yrinate a,c-diamide: step 6/7.</text>
</comment>
<feature type="binding site" evidence="19">
    <location>
        <begin position="54"/>
        <end position="56"/>
    </location>
    <ligand>
        <name>GTP</name>
        <dbReference type="ChEBI" id="CHEBI:37565"/>
    </ligand>
</feature>
<dbReference type="EMBL" id="OX365700">
    <property type="protein sequence ID" value="CAI4034017.1"/>
    <property type="molecule type" value="Genomic_DNA"/>
</dbReference>
<feature type="binding site" evidence="19">
    <location>
        <begin position="30"/>
        <end position="37"/>
    </location>
    <ligand>
        <name>GTP</name>
        <dbReference type="ChEBI" id="CHEBI:37565"/>
    </ligand>
</feature>
<gene>
    <name evidence="21" type="ORF">DNFV4_04459</name>
</gene>
<keyword evidence="10" id="KW-0169">Cobalamin biosynthesis</keyword>
<evidence type="ECO:0000256" key="17">
    <source>
        <dbReference type="ARBA" id="ARBA00030571"/>
    </source>
</evidence>
<evidence type="ECO:0000256" key="8">
    <source>
        <dbReference type="ARBA" id="ARBA00012016"/>
    </source>
</evidence>
<keyword evidence="11" id="KW-0808">Transferase</keyword>
<keyword evidence="15 19" id="KW-0342">GTP-binding</keyword>
<dbReference type="EC" id="2.7.7.62" evidence="9"/>
<keyword evidence="13" id="KW-0418">Kinase</keyword>
<dbReference type="EC" id="2.7.1.156" evidence="8"/>
<feature type="signal peptide" evidence="20">
    <location>
        <begin position="1"/>
        <end position="39"/>
    </location>
</feature>
<dbReference type="CDD" id="cd00544">
    <property type="entry name" value="CobU"/>
    <property type="match status" value="1"/>
</dbReference>
<evidence type="ECO:0000256" key="1">
    <source>
        <dbReference type="ARBA" id="ARBA00000312"/>
    </source>
</evidence>
<name>A0AA86N3N0_9BACT</name>
<comment type="catalytic activity">
    <reaction evidence="2">
        <text>adenosylcob(III)inamide phosphate + GTP + H(+) = adenosylcob(III)inamide-GDP + diphosphate</text>
        <dbReference type="Rhea" id="RHEA:22712"/>
        <dbReference type="ChEBI" id="CHEBI:15378"/>
        <dbReference type="ChEBI" id="CHEBI:33019"/>
        <dbReference type="ChEBI" id="CHEBI:37565"/>
        <dbReference type="ChEBI" id="CHEBI:58502"/>
        <dbReference type="ChEBI" id="CHEBI:60487"/>
        <dbReference type="EC" id="2.7.7.62"/>
    </reaction>
</comment>
<dbReference type="GO" id="GO:0008820">
    <property type="term" value="F:cobinamide phosphate guanylyltransferase activity"/>
    <property type="evidence" value="ECO:0007669"/>
    <property type="project" value="UniProtKB-EC"/>
</dbReference>
<reference evidence="21" key="1">
    <citation type="submission" date="2022-10" db="EMBL/GenBank/DDBJ databases">
        <authorList>
            <person name="Koch H."/>
        </authorList>
    </citation>
    <scope>NUCLEOTIDE SEQUENCE</scope>
    <source>
        <strain evidence="21">DNF</strain>
    </source>
</reference>
<evidence type="ECO:0000256" key="7">
    <source>
        <dbReference type="ARBA" id="ARBA00007490"/>
    </source>
</evidence>
<comment type="pathway">
    <text evidence="6">Cofactor biosynthesis; adenosylcobalamin biosynthesis; adenosylcobalamin from cob(II)yrinate a,c-diamide: step 5/7.</text>
</comment>
<dbReference type="KEGG" id="nti:DNFV4_04459"/>
<dbReference type="InterPro" id="IPR003203">
    <property type="entry name" value="CobU/CobP"/>
</dbReference>
<comment type="catalytic activity">
    <reaction evidence="3">
        <text>adenosylcob(III)inamide + GTP = adenosylcob(III)inamide phosphate + GDP + H(+)</text>
        <dbReference type="Rhea" id="RHEA:15765"/>
        <dbReference type="ChEBI" id="CHEBI:2480"/>
        <dbReference type="ChEBI" id="CHEBI:15378"/>
        <dbReference type="ChEBI" id="CHEBI:37565"/>
        <dbReference type="ChEBI" id="CHEBI:58189"/>
        <dbReference type="ChEBI" id="CHEBI:58502"/>
        <dbReference type="EC" id="2.7.1.156"/>
    </reaction>
</comment>
<feature type="chain" id="PRO_5041707361" description="Adenosylcobinamide kinase" evidence="20">
    <location>
        <begin position="40"/>
        <end position="192"/>
    </location>
</feature>
<proteinExistence type="inferred from homology"/>
<dbReference type="InterPro" id="IPR027417">
    <property type="entry name" value="P-loop_NTPase"/>
</dbReference>
<evidence type="ECO:0000256" key="18">
    <source>
        <dbReference type="PIRSR" id="PIRSR006135-1"/>
    </source>
</evidence>
<evidence type="ECO:0000256" key="14">
    <source>
        <dbReference type="ARBA" id="ARBA00022840"/>
    </source>
</evidence>
<sequence length="192" mass="21246">MPVPTRSTKIVKRGMKKTSRRRAKLVLVLGGASSGKSQAALELAGNAAPKAFVATGQALDREMAERIRRHQRMRSPDWETMEVPVDLAGWFRKQGQEYRAIVVDCLTLWLSNLGATGVRDDAVNDHVTDLLRAIRRTQALVLLVSNELGLGLVPLGRSARRFRDVAGRVNQRIAAEADEVHFIVSGQTLRLK</sequence>
<dbReference type="GO" id="GO:0005525">
    <property type="term" value="F:GTP binding"/>
    <property type="evidence" value="ECO:0007669"/>
    <property type="project" value="UniProtKB-KW"/>
</dbReference>
<evidence type="ECO:0000256" key="4">
    <source>
        <dbReference type="ARBA" id="ARBA00003889"/>
    </source>
</evidence>
<keyword evidence="20" id="KW-0732">Signal</keyword>
<dbReference type="GO" id="GO:0043752">
    <property type="term" value="F:adenosylcobinamide kinase activity"/>
    <property type="evidence" value="ECO:0007669"/>
    <property type="project" value="UniProtKB-EC"/>
</dbReference>
<comment type="function">
    <text evidence="4">Catalyzes ATP-dependent phosphorylation of adenosylcobinamide and addition of GMP to adenosylcobinamide phosphate.</text>
</comment>
<evidence type="ECO:0000256" key="16">
    <source>
        <dbReference type="ARBA" id="ARBA00029570"/>
    </source>
</evidence>
<keyword evidence="22" id="KW-1185">Reference proteome</keyword>
<dbReference type="Proteomes" id="UP001179121">
    <property type="component" value="Chromosome"/>
</dbReference>
<evidence type="ECO:0000256" key="5">
    <source>
        <dbReference type="ARBA" id="ARBA00004692"/>
    </source>
</evidence>
<dbReference type="PANTHER" id="PTHR34848">
    <property type="match status" value="1"/>
</dbReference>
<evidence type="ECO:0000256" key="2">
    <source>
        <dbReference type="ARBA" id="ARBA00000711"/>
    </source>
</evidence>
<evidence type="ECO:0000256" key="15">
    <source>
        <dbReference type="ARBA" id="ARBA00023134"/>
    </source>
</evidence>
<dbReference type="PANTHER" id="PTHR34848:SF1">
    <property type="entry name" value="BIFUNCTIONAL ADENOSYLCOBALAMIN BIOSYNTHESIS PROTEIN COBU"/>
    <property type="match status" value="1"/>
</dbReference>
<accession>A0AA86N3N0</accession>
<dbReference type="PIRSF" id="PIRSF006135">
    <property type="entry name" value="CobU"/>
    <property type="match status" value="1"/>
</dbReference>
<evidence type="ECO:0000256" key="13">
    <source>
        <dbReference type="ARBA" id="ARBA00022777"/>
    </source>
</evidence>
<feature type="active site" description="GMP-histidine intermediate" evidence="18">
    <location>
        <position position="70"/>
    </location>
</feature>
<evidence type="ECO:0000256" key="11">
    <source>
        <dbReference type="ARBA" id="ARBA00022679"/>
    </source>
</evidence>
<keyword evidence="12 19" id="KW-0547">Nucleotide-binding</keyword>
<comment type="similarity">
    <text evidence="7">Belongs to the CobU/CobP family.</text>
</comment>
<dbReference type="SUPFAM" id="SSF52540">
    <property type="entry name" value="P-loop containing nucleoside triphosphate hydrolases"/>
    <property type="match status" value="1"/>
</dbReference>
<dbReference type="NCBIfam" id="NF004469">
    <property type="entry name" value="PRK05800.1"/>
    <property type="match status" value="1"/>
</dbReference>
<dbReference type="AlphaFoldDB" id="A0AA86N3N0"/>
<keyword evidence="14" id="KW-0067">ATP-binding</keyword>
<dbReference type="GO" id="GO:0005524">
    <property type="term" value="F:ATP binding"/>
    <property type="evidence" value="ECO:0007669"/>
    <property type="project" value="UniProtKB-KW"/>
</dbReference>
<evidence type="ECO:0000313" key="22">
    <source>
        <dbReference type="Proteomes" id="UP001179121"/>
    </source>
</evidence>
<evidence type="ECO:0000256" key="12">
    <source>
        <dbReference type="ARBA" id="ARBA00022741"/>
    </source>
</evidence>
<evidence type="ECO:0000256" key="19">
    <source>
        <dbReference type="PIRSR" id="PIRSR006135-2"/>
    </source>
</evidence>
<dbReference type="Pfam" id="PF02283">
    <property type="entry name" value="CobU"/>
    <property type="match status" value="1"/>
</dbReference>
<organism evidence="21 22">
    <name type="scientific">Nitrospira tepida</name>
    <dbReference type="NCBI Taxonomy" id="2973512"/>
    <lineage>
        <taxon>Bacteria</taxon>
        <taxon>Pseudomonadati</taxon>
        <taxon>Nitrospirota</taxon>
        <taxon>Nitrospiria</taxon>
        <taxon>Nitrospirales</taxon>
        <taxon>Nitrospiraceae</taxon>
        <taxon>Nitrospira</taxon>
    </lineage>
</organism>
<dbReference type="Gene3D" id="3.40.50.300">
    <property type="entry name" value="P-loop containing nucleotide triphosphate hydrolases"/>
    <property type="match status" value="1"/>
</dbReference>
<evidence type="ECO:0000256" key="3">
    <source>
        <dbReference type="ARBA" id="ARBA00001522"/>
    </source>
</evidence>
<evidence type="ECO:0000313" key="21">
    <source>
        <dbReference type="EMBL" id="CAI4034017.1"/>
    </source>
</evidence>
<dbReference type="GO" id="GO:0009236">
    <property type="term" value="P:cobalamin biosynthetic process"/>
    <property type="evidence" value="ECO:0007669"/>
    <property type="project" value="UniProtKB-KW"/>
</dbReference>
<feature type="binding site" evidence="19">
    <location>
        <position position="82"/>
    </location>
    <ligand>
        <name>GTP</name>
        <dbReference type="ChEBI" id="CHEBI:37565"/>
    </ligand>
</feature>
<evidence type="ECO:0000256" key="9">
    <source>
        <dbReference type="ARBA" id="ARBA00012523"/>
    </source>
</evidence>
<comment type="catalytic activity">
    <reaction evidence="1">
        <text>adenosylcob(III)inamide + ATP = adenosylcob(III)inamide phosphate + ADP + H(+)</text>
        <dbReference type="Rhea" id="RHEA:15769"/>
        <dbReference type="ChEBI" id="CHEBI:2480"/>
        <dbReference type="ChEBI" id="CHEBI:15378"/>
        <dbReference type="ChEBI" id="CHEBI:30616"/>
        <dbReference type="ChEBI" id="CHEBI:58502"/>
        <dbReference type="ChEBI" id="CHEBI:456216"/>
        <dbReference type="EC" id="2.7.1.156"/>
    </reaction>
</comment>
<evidence type="ECO:0000256" key="10">
    <source>
        <dbReference type="ARBA" id="ARBA00022573"/>
    </source>
</evidence>